<evidence type="ECO:0000313" key="3">
    <source>
        <dbReference type="EMBL" id="PCH42718.1"/>
    </source>
</evidence>
<keyword evidence="2" id="KW-0812">Transmembrane</keyword>
<proteinExistence type="predicted"/>
<keyword evidence="2" id="KW-1133">Transmembrane helix</keyword>
<keyword evidence="2" id="KW-0472">Membrane</keyword>
<feature type="region of interest" description="Disordered" evidence="1">
    <location>
        <begin position="209"/>
        <end position="231"/>
    </location>
</feature>
<dbReference type="EMBL" id="KB468124">
    <property type="protein sequence ID" value="PCH42718.1"/>
    <property type="molecule type" value="Genomic_DNA"/>
</dbReference>
<evidence type="ECO:0000256" key="1">
    <source>
        <dbReference type="SAM" id="MobiDB-lite"/>
    </source>
</evidence>
<organism evidence="3 4">
    <name type="scientific">Wolfiporia cocos (strain MD-104)</name>
    <name type="common">Brown rot fungus</name>
    <dbReference type="NCBI Taxonomy" id="742152"/>
    <lineage>
        <taxon>Eukaryota</taxon>
        <taxon>Fungi</taxon>
        <taxon>Dikarya</taxon>
        <taxon>Basidiomycota</taxon>
        <taxon>Agaricomycotina</taxon>
        <taxon>Agaricomycetes</taxon>
        <taxon>Polyporales</taxon>
        <taxon>Phaeolaceae</taxon>
        <taxon>Wolfiporia</taxon>
    </lineage>
</organism>
<name>A0A2H3JXY1_WOLCO</name>
<dbReference type="Proteomes" id="UP000218811">
    <property type="component" value="Unassembled WGS sequence"/>
</dbReference>
<sequence>MQLVEMHYVLYNIQATPGERHLWHSSLALGAVMIYMLNALMYPSGIFPRELELTTKVTCCIYPGAECFDGNASDNSYIPSEDELHEPCATGNHQGIYFVGGIVKDYGEVRDRQSRGEETGHGTYRLSNRRKVEETVTYLYSVRSMNNLYKVCGFCCGFGERPKTHPTWTRKHRNMLRLEHVRADVPADFKFGLDEENIRMQPVVPPMTWEEDKLEAPDTGLEEEEQSGLDH</sequence>
<dbReference type="AlphaFoldDB" id="A0A2H3JXY1"/>
<protein>
    <submittedName>
        <fullName evidence="3">Uncharacterized protein</fullName>
    </submittedName>
</protein>
<evidence type="ECO:0000313" key="4">
    <source>
        <dbReference type="Proteomes" id="UP000218811"/>
    </source>
</evidence>
<evidence type="ECO:0000256" key="2">
    <source>
        <dbReference type="SAM" id="Phobius"/>
    </source>
</evidence>
<keyword evidence="4" id="KW-1185">Reference proteome</keyword>
<feature type="compositionally biased region" description="Acidic residues" evidence="1">
    <location>
        <begin position="220"/>
        <end position="231"/>
    </location>
</feature>
<accession>A0A2H3JXY1</accession>
<dbReference type="OrthoDB" id="3261690at2759"/>
<reference evidence="3 4" key="1">
    <citation type="journal article" date="2012" name="Science">
        <title>The Paleozoic origin of enzymatic lignin decomposition reconstructed from 31 fungal genomes.</title>
        <authorList>
            <person name="Floudas D."/>
            <person name="Binder M."/>
            <person name="Riley R."/>
            <person name="Barry K."/>
            <person name="Blanchette R.A."/>
            <person name="Henrissat B."/>
            <person name="Martinez A.T."/>
            <person name="Otillar R."/>
            <person name="Spatafora J.W."/>
            <person name="Yadav J.S."/>
            <person name="Aerts A."/>
            <person name="Benoit I."/>
            <person name="Boyd A."/>
            <person name="Carlson A."/>
            <person name="Copeland A."/>
            <person name="Coutinho P.M."/>
            <person name="de Vries R.P."/>
            <person name="Ferreira P."/>
            <person name="Findley K."/>
            <person name="Foster B."/>
            <person name="Gaskell J."/>
            <person name="Glotzer D."/>
            <person name="Gorecki P."/>
            <person name="Heitman J."/>
            <person name="Hesse C."/>
            <person name="Hori C."/>
            <person name="Igarashi K."/>
            <person name="Jurgens J.A."/>
            <person name="Kallen N."/>
            <person name="Kersten P."/>
            <person name="Kohler A."/>
            <person name="Kuees U."/>
            <person name="Kumar T.K.A."/>
            <person name="Kuo A."/>
            <person name="LaButti K."/>
            <person name="Larrondo L.F."/>
            <person name="Lindquist E."/>
            <person name="Ling A."/>
            <person name="Lombard V."/>
            <person name="Lucas S."/>
            <person name="Lundell T."/>
            <person name="Martin R."/>
            <person name="McLaughlin D.J."/>
            <person name="Morgenstern I."/>
            <person name="Morin E."/>
            <person name="Murat C."/>
            <person name="Nagy L.G."/>
            <person name="Nolan M."/>
            <person name="Ohm R.A."/>
            <person name="Patyshakuliyeva A."/>
            <person name="Rokas A."/>
            <person name="Ruiz-Duenas F.J."/>
            <person name="Sabat G."/>
            <person name="Salamov A."/>
            <person name="Samejima M."/>
            <person name="Schmutz J."/>
            <person name="Slot J.C."/>
            <person name="St John F."/>
            <person name="Stenlid J."/>
            <person name="Sun H."/>
            <person name="Sun S."/>
            <person name="Syed K."/>
            <person name="Tsang A."/>
            <person name="Wiebenga A."/>
            <person name="Young D."/>
            <person name="Pisabarro A."/>
            <person name="Eastwood D.C."/>
            <person name="Martin F."/>
            <person name="Cullen D."/>
            <person name="Grigoriev I.V."/>
            <person name="Hibbett D.S."/>
        </authorList>
    </citation>
    <scope>NUCLEOTIDE SEQUENCE [LARGE SCALE GENOMIC DNA]</scope>
    <source>
        <strain evidence="3 4">MD-104</strain>
    </source>
</reference>
<gene>
    <name evidence="3" type="ORF">WOLCODRAFT_152761</name>
</gene>
<feature type="transmembrane region" description="Helical" evidence="2">
    <location>
        <begin position="22"/>
        <end position="42"/>
    </location>
</feature>